<gene>
    <name evidence="2" type="ORF">EIP91_004345</name>
</gene>
<feature type="compositionally biased region" description="Polar residues" evidence="1">
    <location>
        <begin position="146"/>
        <end position="164"/>
    </location>
</feature>
<feature type="region of interest" description="Disordered" evidence="1">
    <location>
        <begin position="1"/>
        <end position="21"/>
    </location>
</feature>
<feature type="compositionally biased region" description="Basic and acidic residues" evidence="1">
    <location>
        <begin position="1"/>
        <end position="11"/>
    </location>
</feature>
<feature type="region of interest" description="Disordered" evidence="1">
    <location>
        <begin position="120"/>
        <end position="204"/>
    </location>
</feature>
<evidence type="ECO:0000313" key="3">
    <source>
        <dbReference type="Proteomes" id="UP000292702"/>
    </source>
</evidence>
<dbReference type="OrthoDB" id="10618412at2759"/>
<feature type="compositionally biased region" description="Basic and acidic residues" evidence="1">
    <location>
        <begin position="168"/>
        <end position="178"/>
    </location>
</feature>
<comment type="caution">
    <text evidence="2">The sequence shown here is derived from an EMBL/GenBank/DDBJ whole genome shotgun (WGS) entry which is preliminary data.</text>
</comment>
<reference evidence="2 3" key="1">
    <citation type="submission" date="2018-11" db="EMBL/GenBank/DDBJ databases">
        <title>Genome assembly of Steccherinum ochraceum LE-BIN_3174, the white-rot fungus of the Steccherinaceae family (The Residual Polyporoid clade, Polyporales, Basidiomycota).</title>
        <authorList>
            <person name="Fedorova T.V."/>
            <person name="Glazunova O.A."/>
            <person name="Landesman E.O."/>
            <person name="Moiseenko K.V."/>
            <person name="Psurtseva N.V."/>
            <person name="Savinova O.S."/>
            <person name="Shakhova N.V."/>
            <person name="Tyazhelova T.V."/>
            <person name="Vasina D.V."/>
        </authorList>
    </citation>
    <scope>NUCLEOTIDE SEQUENCE [LARGE SCALE GENOMIC DNA]</scope>
    <source>
        <strain evidence="2 3">LE-BIN_3174</strain>
    </source>
</reference>
<evidence type="ECO:0000256" key="1">
    <source>
        <dbReference type="SAM" id="MobiDB-lite"/>
    </source>
</evidence>
<keyword evidence="3" id="KW-1185">Reference proteome</keyword>
<name>A0A4R0RC19_9APHY</name>
<dbReference type="EMBL" id="RWJN01000248">
    <property type="protein sequence ID" value="TCD64243.1"/>
    <property type="molecule type" value="Genomic_DNA"/>
</dbReference>
<dbReference type="AlphaFoldDB" id="A0A4R0RC19"/>
<evidence type="ECO:0000313" key="2">
    <source>
        <dbReference type="EMBL" id="TCD64243.1"/>
    </source>
</evidence>
<protein>
    <submittedName>
        <fullName evidence="2">Uncharacterized protein</fullName>
    </submittedName>
</protein>
<organism evidence="2 3">
    <name type="scientific">Steccherinum ochraceum</name>
    <dbReference type="NCBI Taxonomy" id="92696"/>
    <lineage>
        <taxon>Eukaryota</taxon>
        <taxon>Fungi</taxon>
        <taxon>Dikarya</taxon>
        <taxon>Basidiomycota</taxon>
        <taxon>Agaricomycotina</taxon>
        <taxon>Agaricomycetes</taxon>
        <taxon>Polyporales</taxon>
        <taxon>Steccherinaceae</taxon>
        <taxon>Steccherinum</taxon>
    </lineage>
</organism>
<proteinExistence type="predicted"/>
<accession>A0A4R0RC19</accession>
<sequence length="364" mass="39841">MPKSNKIKEEASELMPPRASAIQSRQKTANLVAPGRYLDSQTSETQFFGDGIGEGIAGEVEYSVQLHDNGDVEGNFNDNSSELGPGDFTSTYHGGQIIPEIAVDDESDASTASPLSFKHAGHATTSSLGGAFPSSPARQRPHTPVKTENTIHSPFRARQTTAPFTTPRRRDAASHLADRSGQSTPTSPVPKRMRPSADWPQITPRVTAPNVTSQLFWKALDEHLRNPPYSHGAPADQWPMLRSIVGAMENAEASGVFTVPAGPTFQDQAVREFYAEFRRIGYEHAGMTLDQRGNPVQQEMLALLHELARLIPCMSTATMCLNIDTQKEYLQVLRGITEAIGTLVKVDSHARKDLSRTTYSNPYN</sequence>
<dbReference type="Proteomes" id="UP000292702">
    <property type="component" value="Unassembled WGS sequence"/>
</dbReference>